<proteinExistence type="predicted"/>
<evidence type="ECO:0000313" key="2">
    <source>
        <dbReference type="Proteomes" id="UP000274429"/>
    </source>
</evidence>
<evidence type="ECO:0000313" key="3">
    <source>
        <dbReference type="WBParaSite" id="TTAC_0000177501-mRNA-1"/>
    </source>
</evidence>
<gene>
    <name evidence="1" type="ORF">TTAC_LOCUS1762</name>
</gene>
<keyword evidence="2" id="KW-1185">Reference proteome</keyword>
<dbReference type="EMBL" id="UYWX01000495">
    <property type="protein sequence ID" value="VDM18502.1"/>
    <property type="molecule type" value="Genomic_DNA"/>
</dbReference>
<reference evidence="1 2" key="2">
    <citation type="submission" date="2018-11" db="EMBL/GenBank/DDBJ databases">
        <authorList>
            <consortium name="Pathogen Informatics"/>
        </authorList>
    </citation>
    <scope>NUCLEOTIDE SEQUENCE [LARGE SCALE GENOMIC DNA]</scope>
</reference>
<reference evidence="3" key="1">
    <citation type="submission" date="2017-02" db="UniProtKB">
        <authorList>
            <consortium name="WormBaseParasite"/>
        </authorList>
    </citation>
    <scope>IDENTIFICATION</scope>
</reference>
<organism evidence="3">
    <name type="scientific">Hydatigena taeniaeformis</name>
    <name type="common">Feline tapeworm</name>
    <name type="synonym">Taenia taeniaeformis</name>
    <dbReference type="NCBI Taxonomy" id="6205"/>
    <lineage>
        <taxon>Eukaryota</taxon>
        <taxon>Metazoa</taxon>
        <taxon>Spiralia</taxon>
        <taxon>Lophotrochozoa</taxon>
        <taxon>Platyhelminthes</taxon>
        <taxon>Cestoda</taxon>
        <taxon>Eucestoda</taxon>
        <taxon>Cyclophyllidea</taxon>
        <taxon>Taeniidae</taxon>
        <taxon>Hydatigera</taxon>
    </lineage>
</organism>
<dbReference type="AlphaFoldDB" id="A0A0R3WLY7"/>
<accession>A0A0R3WLY7</accession>
<name>A0A0R3WLY7_HYDTA</name>
<dbReference type="WBParaSite" id="TTAC_0000177501-mRNA-1">
    <property type="protein sequence ID" value="TTAC_0000177501-mRNA-1"/>
    <property type="gene ID" value="TTAC_0000177501"/>
</dbReference>
<protein>
    <submittedName>
        <fullName evidence="3">Transposase</fullName>
    </submittedName>
</protein>
<evidence type="ECO:0000313" key="1">
    <source>
        <dbReference type="EMBL" id="VDM18502.1"/>
    </source>
</evidence>
<dbReference type="Proteomes" id="UP000274429">
    <property type="component" value="Unassembled WGS sequence"/>
</dbReference>
<sequence length="76" mass="8544">MGEVCGWGVILEAIYRRLKRAVCTVNSLMRPLGALALPDESGVGVDRNSGWAPAYRTRIRSGGRRRSDESVRWRVR</sequence>